<dbReference type="PRINTS" id="PR00385">
    <property type="entry name" value="P450"/>
</dbReference>
<sequence>MGIFSSLMSNAPLGGLADARIFSSLALLGLASHLFFVRHRNVDRLVGMAFLPYLYTQFGLWILLSIRGDLFQSGIFLVLANTAFYAPLFASISIYRLFFHPLKSFPGPGIARLTTWWGVGKLAAGEQKYRLHHELHRQYGKIVRIAPSFLSINSLEAVAMVYGPGTKCEKSNTFYDLRDSKSLQLETEFLKHRARRSAWDKAFSAKRCVEYLPKVYQVTDLMIDCITKADGKDERGVLINHWLKCFVFDMVGELGYSKSYGCLDSGKIHQGLLEVENFLAAGVLLAPLPWLVRIISSLPGLPVPMQGLKDFATVSLNERKAAKIDTPDVLSSVFRDKKTLTPEEEIEDTMMLQIAAGDTTLSALTFSMYHLATNPEIQLALRKEIESHADVANLAFQAIQNLPLLESVINETLRVHPAVPSGLPRLTPPEGVYIDGTYIPGNTTVSCPTWTIQHSAENFTDPDTWNPFRWINPLETHNPKAFIPFSVGPFNCVGKVFAYMEMKQVLARMVTTFEFQLGPEEDGTRLINESQDHTAMSCAPCG</sequence>
<evidence type="ECO:0008006" key="11">
    <source>
        <dbReference type="Google" id="ProtNLM"/>
    </source>
</evidence>
<comment type="similarity">
    <text evidence="2">Belongs to the cytochrome P450 family.</text>
</comment>
<dbReference type="PANTHER" id="PTHR24305:SF187">
    <property type="entry name" value="P450, PUTATIVE (EUROFUNG)-RELATED"/>
    <property type="match status" value="1"/>
</dbReference>
<dbReference type="InterPro" id="IPR036396">
    <property type="entry name" value="Cyt_P450_sf"/>
</dbReference>
<dbReference type="Gene3D" id="1.10.630.10">
    <property type="entry name" value="Cytochrome P450"/>
    <property type="match status" value="1"/>
</dbReference>
<dbReference type="Proteomes" id="UP001215712">
    <property type="component" value="Unassembled WGS sequence"/>
</dbReference>
<comment type="cofactor">
    <cofactor evidence="1 7">
        <name>heme</name>
        <dbReference type="ChEBI" id="CHEBI:30413"/>
    </cofactor>
</comment>
<proteinExistence type="inferred from homology"/>
<dbReference type="GO" id="GO:0005506">
    <property type="term" value="F:iron ion binding"/>
    <property type="evidence" value="ECO:0007669"/>
    <property type="project" value="InterPro"/>
</dbReference>
<dbReference type="EMBL" id="JAQJAN010000001">
    <property type="protein sequence ID" value="KAJ5741040.1"/>
    <property type="molecule type" value="Genomic_DNA"/>
</dbReference>
<evidence type="ECO:0000256" key="4">
    <source>
        <dbReference type="ARBA" id="ARBA00023002"/>
    </source>
</evidence>
<evidence type="ECO:0000256" key="3">
    <source>
        <dbReference type="ARBA" id="ARBA00022723"/>
    </source>
</evidence>
<keyword evidence="4" id="KW-0560">Oxidoreductase</keyword>
<name>A0AAD6N1V3_9EURO</name>
<dbReference type="InterPro" id="IPR002401">
    <property type="entry name" value="Cyt_P450_E_grp-I"/>
</dbReference>
<evidence type="ECO:0000256" key="5">
    <source>
        <dbReference type="ARBA" id="ARBA00023004"/>
    </source>
</evidence>
<dbReference type="GO" id="GO:0004497">
    <property type="term" value="F:monooxygenase activity"/>
    <property type="evidence" value="ECO:0007669"/>
    <property type="project" value="UniProtKB-KW"/>
</dbReference>
<keyword evidence="6" id="KW-0503">Monooxygenase</keyword>
<dbReference type="GO" id="GO:0043386">
    <property type="term" value="P:mycotoxin biosynthetic process"/>
    <property type="evidence" value="ECO:0007669"/>
    <property type="project" value="UniProtKB-ARBA"/>
</dbReference>
<gene>
    <name evidence="9" type="ORF">N7493_000912</name>
</gene>
<dbReference type="InterPro" id="IPR050121">
    <property type="entry name" value="Cytochrome_P450_monoxygenase"/>
</dbReference>
<accession>A0AAD6N1V3</accession>
<dbReference type="AlphaFoldDB" id="A0AAD6N1V3"/>
<reference evidence="9" key="1">
    <citation type="journal article" date="2023" name="IMA Fungus">
        <title>Comparative genomic study of the Penicillium genus elucidates a diverse pangenome and 15 lateral gene transfer events.</title>
        <authorList>
            <person name="Petersen C."/>
            <person name="Sorensen T."/>
            <person name="Nielsen M.R."/>
            <person name="Sondergaard T.E."/>
            <person name="Sorensen J.L."/>
            <person name="Fitzpatrick D.A."/>
            <person name="Frisvad J.C."/>
            <person name="Nielsen K.L."/>
        </authorList>
    </citation>
    <scope>NUCLEOTIDE SEQUENCE</scope>
    <source>
        <strain evidence="9">IBT 17514</strain>
    </source>
</reference>
<keyword evidence="8" id="KW-1133">Transmembrane helix</keyword>
<dbReference type="PANTHER" id="PTHR24305">
    <property type="entry name" value="CYTOCHROME P450"/>
    <property type="match status" value="1"/>
</dbReference>
<comment type="caution">
    <text evidence="9">The sequence shown here is derived from an EMBL/GenBank/DDBJ whole genome shotgun (WGS) entry which is preliminary data.</text>
</comment>
<dbReference type="InterPro" id="IPR001128">
    <property type="entry name" value="Cyt_P450"/>
</dbReference>
<evidence type="ECO:0000313" key="9">
    <source>
        <dbReference type="EMBL" id="KAJ5741040.1"/>
    </source>
</evidence>
<keyword evidence="10" id="KW-1185">Reference proteome</keyword>
<feature type="transmembrane region" description="Helical" evidence="8">
    <location>
        <begin position="70"/>
        <end position="95"/>
    </location>
</feature>
<evidence type="ECO:0000256" key="2">
    <source>
        <dbReference type="ARBA" id="ARBA00010617"/>
    </source>
</evidence>
<feature type="transmembrane region" description="Helical" evidence="8">
    <location>
        <begin position="45"/>
        <end position="64"/>
    </location>
</feature>
<evidence type="ECO:0000256" key="8">
    <source>
        <dbReference type="SAM" id="Phobius"/>
    </source>
</evidence>
<evidence type="ECO:0000313" key="10">
    <source>
        <dbReference type="Proteomes" id="UP001215712"/>
    </source>
</evidence>
<evidence type="ECO:0000256" key="7">
    <source>
        <dbReference type="PIRSR" id="PIRSR602401-1"/>
    </source>
</evidence>
<reference evidence="9" key="2">
    <citation type="submission" date="2023-01" db="EMBL/GenBank/DDBJ databases">
        <authorList>
            <person name="Petersen C."/>
        </authorList>
    </citation>
    <scope>NUCLEOTIDE SEQUENCE</scope>
    <source>
        <strain evidence="9">IBT 17514</strain>
    </source>
</reference>
<keyword evidence="5 7" id="KW-0408">Iron</keyword>
<dbReference type="Pfam" id="PF00067">
    <property type="entry name" value="p450"/>
    <property type="match status" value="1"/>
</dbReference>
<dbReference type="GO" id="GO:0016705">
    <property type="term" value="F:oxidoreductase activity, acting on paired donors, with incorporation or reduction of molecular oxygen"/>
    <property type="evidence" value="ECO:0007669"/>
    <property type="project" value="InterPro"/>
</dbReference>
<dbReference type="SUPFAM" id="SSF48264">
    <property type="entry name" value="Cytochrome P450"/>
    <property type="match status" value="1"/>
</dbReference>
<dbReference type="CDD" id="cd11061">
    <property type="entry name" value="CYP67-like"/>
    <property type="match status" value="1"/>
</dbReference>
<evidence type="ECO:0000256" key="6">
    <source>
        <dbReference type="ARBA" id="ARBA00023033"/>
    </source>
</evidence>
<keyword evidence="8" id="KW-0812">Transmembrane</keyword>
<keyword evidence="8" id="KW-0472">Membrane</keyword>
<keyword evidence="7" id="KW-0349">Heme</keyword>
<protein>
    <recommendedName>
        <fullName evidence="11">Cytochrome P450</fullName>
    </recommendedName>
</protein>
<dbReference type="GO" id="GO:0020037">
    <property type="term" value="F:heme binding"/>
    <property type="evidence" value="ECO:0007669"/>
    <property type="project" value="InterPro"/>
</dbReference>
<dbReference type="PRINTS" id="PR00463">
    <property type="entry name" value="EP450I"/>
</dbReference>
<keyword evidence="3 7" id="KW-0479">Metal-binding</keyword>
<organism evidence="9 10">
    <name type="scientific">Penicillium malachiteum</name>
    <dbReference type="NCBI Taxonomy" id="1324776"/>
    <lineage>
        <taxon>Eukaryota</taxon>
        <taxon>Fungi</taxon>
        <taxon>Dikarya</taxon>
        <taxon>Ascomycota</taxon>
        <taxon>Pezizomycotina</taxon>
        <taxon>Eurotiomycetes</taxon>
        <taxon>Eurotiomycetidae</taxon>
        <taxon>Eurotiales</taxon>
        <taxon>Aspergillaceae</taxon>
        <taxon>Penicillium</taxon>
    </lineage>
</organism>
<evidence type="ECO:0000256" key="1">
    <source>
        <dbReference type="ARBA" id="ARBA00001971"/>
    </source>
</evidence>
<feature type="binding site" description="axial binding residue" evidence="7">
    <location>
        <position position="492"/>
    </location>
    <ligand>
        <name>heme</name>
        <dbReference type="ChEBI" id="CHEBI:30413"/>
    </ligand>
    <ligandPart>
        <name>Fe</name>
        <dbReference type="ChEBI" id="CHEBI:18248"/>
    </ligandPart>
</feature>